<dbReference type="InterPro" id="IPR005094">
    <property type="entry name" value="Endonuclease_MobA/VirD2"/>
</dbReference>
<dbReference type="Proteomes" id="UP000256431">
    <property type="component" value="Unassembled WGS sequence"/>
</dbReference>
<evidence type="ECO:0000313" key="3">
    <source>
        <dbReference type="EMBL" id="RDU42927.1"/>
    </source>
</evidence>
<proteinExistence type="predicted"/>
<dbReference type="AlphaFoldDB" id="A0A3D8H8E2"/>
<feature type="region of interest" description="Disordered" evidence="1">
    <location>
        <begin position="1"/>
        <end position="22"/>
    </location>
</feature>
<feature type="region of interest" description="Disordered" evidence="1">
    <location>
        <begin position="67"/>
        <end position="100"/>
    </location>
</feature>
<evidence type="ECO:0000256" key="1">
    <source>
        <dbReference type="SAM" id="MobiDB-lite"/>
    </source>
</evidence>
<dbReference type="Pfam" id="PF03432">
    <property type="entry name" value="Relaxase"/>
    <property type="match status" value="1"/>
</dbReference>
<accession>A0A3D8H8E2</accession>
<sequence length="512" mass="57819">MIHKKKPFGSSPAPRLNYALGGGHEHKVEKLQFIPGTTMSEPVPLEKGQPMPKVFGSIDDIGRMVSERTAKRGNSTAIDGETDANGSEDEEQEPKKNKPMAYDWTDLNNEFEAAASFHNGKGEKLFGHYIISLAPGETLTPEQWQDVITEYMEALGYDEFTKFCGFTHNETENQHAHVLTCRVRMEKGGPLVDDSNDYEKGMECMRRLEKKYGLQIVANPEDSWGKDLSKEEFKYLGGDRQTALQAQLEGPKKDWAAVIRARVKATWNDAKPNDMAELVDSLKSHGVDIKIRTNKAGEPEGISYKAHGSAAWISGSKVMPKRLTWQNLIKREGIEYHPAKHNAALGLPEPVDQSYMRVDAYQPLNKIQVYAIKKTKLRVRLYHRNGVHYAGFGFDQLFKTGKQRYEDMMHRIIFKLVMDILFLLFGVGKVSPGEPIITCDGEIPKGMEKVRDEVGSACYDVNEPEGDEYDPKELEALKKDISDGILDEHREWIRPTIVRSGKTLDNDMALEQ</sequence>
<name>A0A3D8H8E2_9GAMM</name>
<gene>
    <name evidence="3" type="ORF">DXI23_04515</name>
</gene>
<comment type="caution">
    <text evidence="3">The sequence shown here is derived from an EMBL/GenBank/DDBJ whole genome shotgun (WGS) entry which is preliminary data.</text>
</comment>
<evidence type="ECO:0000313" key="4">
    <source>
        <dbReference type="Proteomes" id="UP000256431"/>
    </source>
</evidence>
<dbReference type="RefSeq" id="WP_104271281.1">
    <property type="nucleotide sequence ID" value="NZ_PSSW01000008.1"/>
</dbReference>
<feature type="domain" description="MobA/VirD2-like nuclease" evidence="2">
    <location>
        <begin position="94"/>
        <end position="214"/>
    </location>
</feature>
<dbReference type="EMBL" id="QRDH01000001">
    <property type="protein sequence ID" value="RDU42927.1"/>
    <property type="molecule type" value="Genomic_DNA"/>
</dbReference>
<keyword evidence="4" id="KW-1185">Reference proteome</keyword>
<reference evidence="3 4" key="1">
    <citation type="submission" date="2018-08" db="EMBL/GenBank/DDBJ databases">
        <title>Genome sequence of Marinobacter flavimaris KCTC 12185.</title>
        <authorList>
            <person name="Chun J."/>
            <person name="Kim B.-Y."/>
            <person name="Choi S.-B."/>
            <person name="Kwak M.-J."/>
        </authorList>
    </citation>
    <scope>NUCLEOTIDE SEQUENCE [LARGE SCALE GENOMIC DNA]</scope>
    <source>
        <strain evidence="3 4">KCTC 12185</strain>
    </source>
</reference>
<evidence type="ECO:0000259" key="2">
    <source>
        <dbReference type="Pfam" id="PF03432"/>
    </source>
</evidence>
<feature type="compositionally biased region" description="Acidic residues" evidence="1">
    <location>
        <begin position="80"/>
        <end position="92"/>
    </location>
</feature>
<organism evidence="3 4">
    <name type="scientific">Marinobacter flavimaris</name>
    <dbReference type="NCBI Taxonomy" id="262076"/>
    <lineage>
        <taxon>Bacteria</taxon>
        <taxon>Pseudomonadati</taxon>
        <taxon>Pseudomonadota</taxon>
        <taxon>Gammaproteobacteria</taxon>
        <taxon>Pseudomonadales</taxon>
        <taxon>Marinobacteraceae</taxon>
        <taxon>Marinobacter</taxon>
    </lineage>
</organism>
<protein>
    <recommendedName>
        <fullName evidence="2">MobA/VirD2-like nuclease domain-containing protein</fullName>
    </recommendedName>
</protein>